<name>A0A2U1ZV36_9MICO</name>
<evidence type="ECO:0000313" key="5">
    <source>
        <dbReference type="Proteomes" id="UP000245166"/>
    </source>
</evidence>
<gene>
    <name evidence="4" type="ORF">C8046_09285</name>
</gene>
<dbReference type="OrthoDB" id="4232596at2"/>
<dbReference type="InterPro" id="IPR007329">
    <property type="entry name" value="FMN-bd"/>
</dbReference>
<organism evidence="4 5">
    <name type="scientific">Serinibacter arcticus</name>
    <dbReference type="NCBI Taxonomy" id="1655435"/>
    <lineage>
        <taxon>Bacteria</taxon>
        <taxon>Bacillati</taxon>
        <taxon>Actinomycetota</taxon>
        <taxon>Actinomycetes</taxon>
        <taxon>Micrococcales</taxon>
        <taxon>Beutenbergiaceae</taxon>
        <taxon>Serinibacter</taxon>
    </lineage>
</organism>
<evidence type="ECO:0000256" key="2">
    <source>
        <dbReference type="SAM" id="SignalP"/>
    </source>
</evidence>
<dbReference type="RefSeq" id="WP_109229192.1">
    <property type="nucleotide sequence ID" value="NZ_PYHR01000002.1"/>
</dbReference>
<evidence type="ECO:0000259" key="3">
    <source>
        <dbReference type="SMART" id="SM00900"/>
    </source>
</evidence>
<dbReference type="GO" id="GO:0010181">
    <property type="term" value="F:FMN binding"/>
    <property type="evidence" value="ECO:0007669"/>
    <property type="project" value="InterPro"/>
</dbReference>
<sequence length="165" mass="16206">MTLAARRAVTVAASLAAVSALAACAPADDPAVTTDETGESSAESTETASESASESAGSDEAGAATGGTYADGSYTATGSYISPGGEESVEVTLTLASDVVTDVEVVSLAEHPNSVRFQGEFIDGIADVVEGVPLDELAVDKVAGSSLTSGGFNEAVEIIKGEAGA</sequence>
<dbReference type="PROSITE" id="PS51257">
    <property type="entry name" value="PROKAR_LIPOPROTEIN"/>
    <property type="match status" value="1"/>
</dbReference>
<dbReference type="GO" id="GO:0016020">
    <property type="term" value="C:membrane"/>
    <property type="evidence" value="ECO:0007669"/>
    <property type="project" value="InterPro"/>
</dbReference>
<feature type="signal peptide" evidence="2">
    <location>
        <begin position="1"/>
        <end position="22"/>
    </location>
</feature>
<dbReference type="AlphaFoldDB" id="A0A2U1ZV36"/>
<reference evidence="4 5" key="1">
    <citation type="submission" date="2018-03" db="EMBL/GenBank/DDBJ databases">
        <title>Genome assembly of novel Miniimonas species PCH200.</title>
        <authorList>
            <person name="Thakur V."/>
            <person name="Kumar V."/>
            <person name="Singh D."/>
        </authorList>
    </citation>
    <scope>NUCLEOTIDE SEQUENCE [LARGE SCALE GENOMIC DNA]</scope>
    <source>
        <strain evidence="4 5">PCH200</strain>
    </source>
</reference>
<accession>A0A2U1ZV36</accession>
<keyword evidence="5" id="KW-1185">Reference proteome</keyword>
<dbReference type="EMBL" id="PYHR01000002">
    <property type="protein sequence ID" value="PWD50810.1"/>
    <property type="molecule type" value="Genomic_DNA"/>
</dbReference>
<dbReference type="SMART" id="SM00900">
    <property type="entry name" value="FMN_bind"/>
    <property type="match status" value="1"/>
</dbReference>
<evidence type="ECO:0000256" key="1">
    <source>
        <dbReference type="SAM" id="MobiDB-lite"/>
    </source>
</evidence>
<protein>
    <recommendedName>
        <fullName evidence="3">FMN-binding domain-containing protein</fullName>
    </recommendedName>
</protein>
<keyword evidence="2" id="KW-0732">Signal</keyword>
<evidence type="ECO:0000313" key="4">
    <source>
        <dbReference type="EMBL" id="PWD50810.1"/>
    </source>
</evidence>
<dbReference type="Proteomes" id="UP000245166">
    <property type="component" value="Unassembled WGS sequence"/>
</dbReference>
<feature type="domain" description="FMN-binding" evidence="3">
    <location>
        <begin position="85"/>
        <end position="163"/>
    </location>
</feature>
<feature type="region of interest" description="Disordered" evidence="1">
    <location>
        <begin position="26"/>
        <end position="69"/>
    </location>
</feature>
<feature type="chain" id="PRO_5015718163" description="FMN-binding domain-containing protein" evidence="2">
    <location>
        <begin position="23"/>
        <end position="165"/>
    </location>
</feature>
<comment type="caution">
    <text evidence="4">The sequence shown here is derived from an EMBL/GenBank/DDBJ whole genome shotgun (WGS) entry which is preliminary data.</text>
</comment>
<dbReference type="Pfam" id="PF04205">
    <property type="entry name" value="FMN_bind"/>
    <property type="match status" value="1"/>
</dbReference>
<proteinExistence type="predicted"/>